<geneLocation type="plasmid" evidence="2 4">
    <name>pWSM1592_1</name>
</geneLocation>
<organism evidence="1 3">
    <name type="scientific">Rhizobium sullae</name>
    <name type="common">Rhizobium hedysari</name>
    <dbReference type="NCBI Taxonomy" id="50338"/>
    <lineage>
        <taxon>Bacteria</taxon>
        <taxon>Pseudomonadati</taxon>
        <taxon>Pseudomonadota</taxon>
        <taxon>Alphaproteobacteria</taxon>
        <taxon>Hyphomicrobiales</taxon>
        <taxon>Rhizobiaceae</taxon>
        <taxon>Rhizobium/Agrobacterium group</taxon>
        <taxon>Rhizobium</taxon>
    </lineage>
</organism>
<dbReference type="Proteomes" id="UP001060123">
    <property type="component" value="Plasmid pWSM1592_1"/>
</dbReference>
<reference evidence="2" key="3">
    <citation type="submission" date="2022-09" db="EMBL/GenBank/DDBJ databases">
        <title>Australian commercial rhizobial inoculants.</title>
        <authorList>
            <person name="Kohlmeier M.G."/>
            <person name="O'Hara G.W."/>
            <person name="Colombi E."/>
            <person name="Ramsay J.P."/>
            <person name="Terpolilli J."/>
        </authorList>
    </citation>
    <scope>NUCLEOTIDE SEQUENCE</scope>
    <source>
        <strain evidence="2">WSM1592</strain>
        <plasmid evidence="2">pWSM1592_1</plasmid>
    </source>
</reference>
<keyword evidence="4" id="KW-1185">Reference proteome</keyword>
<name>A0A2N0DEL6_RHISU</name>
<protein>
    <submittedName>
        <fullName evidence="1">Uncharacterized protein</fullName>
    </submittedName>
</protein>
<dbReference type="AlphaFoldDB" id="A0A2N0DEL6"/>
<reference evidence="1 3" key="2">
    <citation type="submission" date="2017-12" db="EMBL/GenBank/DDBJ databases">
        <title>Genome sequence of Rhizobium sullae HCNT1 isolated from Sulla coronaria nodules and featuring peculiar denitrification phenotypes.</title>
        <authorList>
            <person name="De Diego-Diaz B."/>
            <person name="Treu L."/>
            <person name="Campanaro S."/>
            <person name="Da Silva Duarte V."/>
            <person name="Basaglia M."/>
            <person name="Favaro L."/>
            <person name="Casella S."/>
            <person name="Squartini A."/>
        </authorList>
    </citation>
    <scope>NUCLEOTIDE SEQUENCE [LARGE SCALE GENOMIC DNA]</scope>
    <source>
        <strain evidence="1 3">HCNT1</strain>
    </source>
</reference>
<dbReference type="EMBL" id="CP104144">
    <property type="protein sequence ID" value="UWU17947.1"/>
    <property type="molecule type" value="Genomic_DNA"/>
</dbReference>
<dbReference type="Proteomes" id="UP000232164">
    <property type="component" value="Unassembled WGS sequence"/>
</dbReference>
<keyword evidence="2" id="KW-0614">Plasmid</keyword>
<proteinExistence type="predicted"/>
<gene>
    <name evidence="1" type="ORF">CWR43_01330</name>
    <name evidence="2" type="ORF">N2599_21815</name>
</gene>
<reference evidence="1 3" key="1">
    <citation type="submission" date="2017-11" db="EMBL/GenBank/DDBJ databases">
        <authorList>
            <person name="Han C.G."/>
        </authorList>
    </citation>
    <scope>NUCLEOTIDE SEQUENCE [LARGE SCALE GENOMIC DNA]</scope>
    <source>
        <strain evidence="1 3">HCNT1</strain>
    </source>
</reference>
<dbReference type="EMBL" id="PIQN01000003">
    <property type="protein sequence ID" value="PKA44541.1"/>
    <property type="molecule type" value="Genomic_DNA"/>
</dbReference>
<evidence type="ECO:0000313" key="4">
    <source>
        <dbReference type="Proteomes" id="UP001060123"/>
    </source>
</evidence>
<dbReference type="RefSeq" id="WP_084606537.1">
    <property type="nucleotide sequence ID" value="NZ_CP104144.1"/>
</dbReference>
<sequence>MNSIPDLVASAKTVHARYSAGRMERETVREWIGRLGAYDGLTGERVREAAEWFRANKSEPVSEEISRTDLERIAAIFST</sequence>
<evidence type="ECO:0000313" key="3">
    <source>
        <dbReference type="Proteomes" id="UP000232164"/>
    </source>
</evidence>
<evidence type="ECO:0000313" key="2">
    <source>
        <dbReference type="EMBL" id="UWU17947.1"/>
    </source>
</evidence>
<accession>A0A2N0DEL6</accession>
<evidence type="ECO:0000313" key="1">
    <source>
        <dbReference type="EMBL" id="PKA44541.1"/>
    </source>
</evidence>